<dbReference type="InterPro" id="IPR003439">
    <property type="entry name" value="ABC_transporter-like_ATP-bd"/>
</dbReference>
<dbReference type="PROSITE" id="PS50893">
    <property type="entry name" value="ABC_TRANSPORTER_2"/>
    <property type="match status" value="1"/>
</dbReference>
<evidence type="ECO:0000256" key="1">
    <source>
        <dbReference type="ARBA" id="ARBA00022448"/>
    </source>
</evidence>
<evidence type="ECO:0000313" key="7">
    <source>
        <dbReference type="Proteomes" id="UP000319557"/>
    </source>
</evidence>
<protein>
    <submittedName>
        <fullName evidence="6">Lipoprotein-releasing system ATP-binding protein LolD</fullName>
        <ecNumber evidence="6">3.6.3.-</ecNumber>
    </submittedName>
</protein>
<gene>
    <name evidence="6" type="primary">lolD_4</name>
    <name evidence="6" type="ORF">EC9_40620</name>
</gene>
<keyword evidence="3 6" id="KW-0067">ATP-binding</keyword>
<keyword evidence="6" id="KW-0449">Lipoprotein</keyword>
<dbReference type="EC" id="3.6.3.-" evidence="6"/>
<dbReference type="InterPro" id="IPR017871">
    <property type="entry name" value="ABC_transporter-like_CS"/>
</dbReference>
<evidence type="ECO:0000256" key="3">
    <source>
        <dbReference type="ARBA" id="ARBA00022840"/>
    </source>
</evidence>
<reference evidence="6 7" key="1">
    <citation type="submission" date="2019-02" db="EMBL/GenBank/DDBJ databases">
        <title>Deep-cultivation of Planctomycetes and their phenomic and genomic characterization uncovers novel biology.</title>
        <authorList>
            <person name="Wiegand S."/>
            <person name="Jogler M."/>
            <person name="Boedeker C."/>
            <person name="Pinto D."/>
            <person name="Vollmers J."/>
            <person name="Rivas-Marin E."/>
            <person name="Kohn T."/>
            <person name="Peeters S.H."/>
            <person name="Heuer A."/>
            <person name="Rast P."/>
            <person name="Oberbeckmann S."/>
            <person name="Bunk B."/>
            <person name="Jeske O."/>
            <person name="Meyerdierks A."/>
            <person name="Storesund J.E."/>
            <person name="Kallscheuer N."/>
            <person name="Luecker S."/>
            <person name="Lage O.M."/>
            <person name="Pohl T."/>
            <person name="Merkel B.J."/>
            <person name="Hornburger P."/>
            <person name="Mueller R.-W."/>
            <person name="Bruemmer F."/>
            <person name="Labrenz M."/>
            <person name="Spormann A.M."/>
            <person name="Op den Camp H."/>
            <person name="Overmann J."/>
            <person name="Amann R."/>
            <person name="Jetten M.S.M."/>
            <person name="Mascher T."/>
            <person name="Medema M.H."/>
            <person name="Devos D.P."/>
            <person name="Kaster A.-K."/>
            <person name="Ovreas L."/>
            <person name="Rohde M."/>
            <person name="Galperin M.Y."/>
            <person name="Jogler C."/>
        </authorList>
    </citation>
    <scope>NUCLEOTIDE SEQUENCE [LARGE SCALE GENOMIC DNA]</scope>
    <source>
        <strain evidence="6 7">EC9</strain>
    </source>
</reference>
<dbReference type="GO" id="GO:0016887">
    <property type="term" value="F:ATP hydrolysis activity"/>
    <property type="evidence" value="ECO:0007669"/>
    <property type="project" value="InterPro"/>
</dbReference>
<dbReference type="GO" id="GO:0022857">
    <property type="term" value="F:transmembrane transporter activity"/>
    <property type="evidence" value="ECO:0007669"/>
    <property type="project" value="TreeGrafter"/>
</dbReference>
<dbReference type="InterPro" id="IPR017911">
    <property type="entry name" value="MacB-like_ATP-bd"/>
</dbReference>
<keyword evidence="1" id="KW-0813">Transport</keyword>
<dbReference type="RefSeq" id="WP_145122630.1">
    <property type="nucleotide sequence ID" value="NZ_CP036261.1"/>
</dbReference>
<dbReference type="KEGG" id="ruv:EC9_40620"/>
<keyword evidence="2" id="KW-0547">Nucleotide-binding</keyword>
<dbReference type="PANTHER" id="PTHR24220">
    <property type="entry name" value="IMPORT ATP-BINDING PROTEIN"/>
    <property type="match status" value="1"/>
</dbReference>
<dbReference type="EMBL" id="CP036261">
    <property type="protein sequence ID" value="QDS89861.1"/>
    <property type="molecule type" value="Genomic_DNA"/>
</dbReference>
<keyword evidence="6" id="KW-0378">Hydrolase</keyword>
<accession>A0A517M4R1</accession>
<evidence type="ECO:0000256" key="2">
    <source>
        <dbReference type="ARBA" id="ARBA00022741"/>
    </source>
</evidence>
<organism evidence="6 7">
    <name type="scientific">Rosistilla ulvae</name>
    <dbReference type="NCBI Taxonomy" id="1930277"/>
    <lineage>
        <taxon>Bacteria</taxon>
        <taxon>Pseudomonadati</taxon>
        <taxon>Planctomycetota</taxon>
        <taxon>Planctomycetia</taxon>
        <taxon>Pirellulales</taxon>
        <taxon>Pirellulaceae</taxon>
        <taxon>Rosistilla</taxon>
    </lineage>
</organism>
<evidence type="ECO:0000256" key="4">
    <source>
        <dbReference type="ARBA" id="ARBA00038388"/>
    </source>
</evidence>
<sequence length="232" mass="25437">MNQQAASDGGILIRAEDVTKNYPDGDVPALRGVSLDIRRGEYVVIMGPSGSGKSTLLNLLGALDTPTTGEIYFDGQPITSIHPLHKLRSDKIGFVFQSFHLIPTLTAVENVQIPMFVKGWSPSHRASLATELLESVGMSHRLNHFPQKLSVGERQRVALARALANDPVALLGDEPTGNLDSKTGNDVLDLFDRLHQQQNKTLVIITHSPEVAERADRVVHIRDGLIEREDAR</sequence>
<dbReference type="CDD" id="cd03255">
    <property type="entry name" value="ABC_MJ0796_LolCDE_FtsE"/>
    <property type="match status" value="1"/>
</dbReference>
<dbReference type="Proteomes" id="UP000319557">
    <property type="component" value="Chromosome"/>
</dbReference>
<dbReference type="PROSITE" id="PS00211">
    <property type="entry name" value="ABC_TRANSPORTER_1"/>
    <property type="match status" value="1"/>
</dbReference>
<dbReference type="SMART" id="SM00382">
    <property type="entry name" value="AAA"/>
    <property type="match status" value="1"/>
</dbReference>
<dbReference type="InterPro" id="IPR015854">
    <property type="entry name" value="ABC_transpr_LolD-like"/>
</dbReference>
<dbReference type="GO" id="GO:0098796">
    <property type="term" value="C:membrane protein complex"/>
    <property type="evidence" value="ECO:0007669"/>
    <property type="project" value="UniProtKB-ARBA"/>
</dbReference>
<dbReference type="InterPro" id="IPR003593">
    <property type="entry name" value="AAA+_ATPase"/>
</dbReference>
<dbReference type="AlphaFoldDB" id="A0A517M4R1"/>
<dbReference type="GO" id="GO:0005886">
    <property type="term" value="C:plasma membrane"/>
    <property type="evidence" value="ECO:0007669"/>
    <property type="project" value="TreeGrafter"/>
</dbReference>
<dbReference type="FunFam" id="3.40.50.300:FF:000032">
    <property type="entry name" value="Export ABC transporter ATP-binding protein"/>
    <property type="match status" value="1"/>
</dbReference>
<dbReference type="Pfam" id="PF00005">
    <property type="entry name" value="ABC_tran"/>
    <property type="match status" value="1"/>
</dbReference>
<dbReference type="PANTHER" id="PTHR24220:SF86">
    <property type="entry name" value="ABC TRANSPORTER ABCH.1"/>
    <property type="match status" value="1"/>
</dbReference>
<dbReference type="GO" id="GO:0005524">
    <property type="term" value="F:ATP binding"/>
    <property type="evidence" value="ECO:0007669"/>
    <property type="project" value="UniProtKB-KW"/>
</dbReference>
<dbReference type="Gene3D" id="3.40.50.300">
    <property type="entry name" value="P-loop containing nucleotide triphosphate hydrolases"/>
    <property type="match status" value="1"/>
</dbReference>
<dbReference type="SUPFAM" id="SSF52540">
    <property type="entry name" value="P-loop containing nucleoside triphosphate hydrolases"/>
    <property type="match status" value="1"/>
</dbReference>
<proteinExistence type="inferred from homology"/>
<comment type="similarity">
    <text evidence="4">Belongs to the ABC transporter superfamily. Macrolide exporter (TC 3.A.1.122) family.</text>
</comment>
<evidence type="ECO:0000313" key="6">
    <source>
        <dbReference type="EMBL" id="QDS89861.1"/>
    </source>
</evidence>
<dbReference type="InterPro" id="IPR027417">
    <property type="entry name" value="P-loop_NTPase"/>
</dbReference>
<evidence type="ECO:0000259" key="5">
    <source>
        <dbReference type="PROSITE" id="PS50893"/>
    </source>
</evidence>
<name>A0A517M4R1_9BACT</name>
<dbReference type="OrthoDB" id="273392at2"/>
<feature type="domain" description="ABC transporter" evidence="5">
    <location>
        <begin position="13"/>
        <end position="231"/>
    </location>
</feature>
<keyword evidence="7" id="KW-1185">Reference proteome</keyword>